<keyword evidence="2 6" id="KW-0049">Antioxidant</keyword>
<dbReference type="SUPFAM" id="SSF52833">
    <property type="entry name" value="Thioredoxin-like"/>
    <property type="match status" value="1"/>
</dbReference>
<evidence type="ECO:0000259" key="7">
    <source>
        <dbReference type="PROSITE" id="PS51352"/>
    </source>
</evidence>
<dbReference type="RefSeq" id="WP_070972250.1">
    <property type="nucleotide sequence ID" value="NZ_CP017715.1"/>
</dbReference>
<organism evidence="8 9">
    <name type="scientific">Marinobacter salinus</name>
    <dbReference type="NCBI Taxonomy" id="1874317"/>
    <lineage>
        <taxon>Bacteria</taxon>
        <taxon>Pseudomonadati</taxon>
        <taxon>Pseudomonadota</taxon>
        <taxon>Gammaproteobacteria</taxon>
        <taxon>Pseudomonadales</taxon>
        <taxon>Marinobacteraceae</taxon>
        <taxon>Marinobacter</taxon>
    </lineage>
</organism>
<dbReference type="InterPro" id="IPR013766">
    <property type="entry name" value="Thioredoxin_domain"/>
</dbReference>
<dbReference type="Gene3D" id="3.40.30.10">
    <property type="entry name" value="Glutaredoxin"/>
    <property type="match status" value="1"/>
</dbReference>
<keyword evidence="3 6" id="KW-0560">Oxidoreductase</keyword>
<evidence type="ECO:0000256" key="4">
    <source>
        <dbReference type="ARBA" id="ARBA00023284"/>
    </source>
</evidence>
<dbReference type="Pfam" id="PF08534">
    <property type="entry name" value="Redoxin"/>
    <property type="match status" value="1"/>
</dbReference>
<dbReference type="GO" id="GO:0008379">
    <property type="term" value="F:thioredoxin peroxidase activity"/>
    <property type="evidence" value="ECO:0007669"/>
    <property type="project" value="InterPro"/>
</dbReference>
<feature type="domain" description="Thioredoxin" evidence="7">
    <location>
        <begin position="3"/>
        <end position="158"/>
    </location>
</feature>
<accession>A0A1D9GPP0</accession>
<evidence type="ECO:0000256" key="2">
    <source>
        <dbReference type="ARBA" id="ARBA00022862"/>
    </source>
</evidence>
<evidence type="ECO:0000256" key="3">
    <source>
        <dbReference type="ARBA" id="ARBA00023002"/>
    </source>
</evidence>
<sequence length="158" mass="16896">MAIKIGDKLPDIELQVMGEKGPEKVRTGDLFAGKKVVIFAVPGAFTPTCSKAHLPGFVVDADKIKAKGVDSIICTSVNDTFVMDAWGKAHNAEDLIMLADGLGEFAKALDLTQDRTASQMGIRSQRYAMIVNDGTVELLNIDAQGLDQTSAETILDSL</sequence>
<dbReference type="GO" id="GO:0042744">
    <property type="term" value="P:hydrogen peroxide catabolic process"/>
    <property type="evidence" value="ECO:0007669"/>
    <property type="project" value="TreeGrafter"/>
</dbReference>
<dbReference type="InterPro" id="IPR037944">
    <property type="entry name" value="PRX5-like"/>
</dbReference>
<dbReference type="KEGG" id="msq:BKP64_15745"/>
<evidence type="ECO:0000256" key="6">
    <source>
        <dbReference type="RuleBase" id="RU366011"/>
    </source>
</evidence>
<dbReference type="GO" id="GO:0005737">
    <property type="term" value="C:cytoplasm"/>
    <property type="evidence" value="ECO:0007669"/>
    <property type="project" value="TreeGrafter"/>
</dbReference>
<evidence type="ECO:0000256" key="1">
    <source>
        <dbReference type="ARBA" id="ARBA00022559"/>
    </source>
</evidence>
<dbReference type="InterPro" id="IPR013740">
    <property type="entry name" value="Redoxin"/>
</dbReference>
<dbReference type="STRING" id="1874317.BKP64_15745"/>
<feature type="active site" description="Cysteine sulfenic acid (-SOH) intermediate" evidence="5">
    <location>
        <position position="49"/>
    </location>
</feature>
<evidence type="ECO:0000313" key="9">
    <source>
        <dbReference type="Proteomes" id="UP000177445"/>
    </source>
</evidence>
<dbReference type="EC" id="1.11.1.27" evidence="6"/>
<dbReference type="GO" id="GO:0045454">
    <property type="term" value="P:cell redox homeostasis"/>
    <property type="evidence" value="ECO:0007669"/>
    <property type="project" value="TreeGrafter"/>
</dbReference>
<keyword evidence="4 6" id="KW-0676">Redox-active center</keyword>
<keyword evidence="1 6" id="KW-0575">Peroxidase</keyword>
<reference evidence="8 9" key="1">
    <citation type="submission" date="2016-10" db="EMBL/GenBank/DDBJ databases">
        <title>Marinobacter salinus sp. nov., a moderately halophilic bacterium isolated from a tidal flat environment.</title>
        <authorList>
            <person name="Park S.-J."/>
        </authorList>
    </citation>
    <scope>NUCLEOTIDE SEQUENCE [LARGE SCALE GENOMIC DNA]</scope>
    <source>
        <strain evidence="8 9">Hb8</strain>
    </source>
</reference>
<dbReference type="PANTHER" id="PTHR10430:SF16">
    <property type="entry name" value="PEROXIREDOXIN-5, MITOCHONDRIAL"/>
    <property type="match status" value="1"/>
</dbReference>
<dbReference type="EMBL" id="CP017715">
    <property type="protein sequence ID" value="AOY89504.1"/>
    <property type="molecule type" value="Genomic_DNA"/>
</dbReference>
<evidence type="ECO:0000313" key="8">
    <source>
        <dbReference type="EMBL" id="AOY89504.1"/>
    </source>
</evidence>
<dbReference type="AlphaFoldDB" id="A0A1D9GPP0"/>
<comment type="catalytic activity">
    <reaction evidence="6">
        <text>a hydroperoxide + 2 glutathione = an alcohol + glutathione disulfide + H2O</text>
        <dbReference type="Rhea" id="RHEA:62632"/>
        <dbReference type="ChEBI" id="CHEBI:15377"/>
        <dbReference type="ChEBI" id="CHEBI:30879"/>
        <dbReference type="ChEBI" id="CHEBI:35924"/>
        <dbReference type="ChEBI" id="CHEBI:57925"/>
        <dbReference type="ChEBI" id="CHEBI:58297"/>
        <dbReference type="EC" id="1.11.1.27"/>
    </reaction>
</comment>
<dbReference type="InterPro" id="IPR036249">
    <property type="entry name" value="Thioredoxin-like_sf"/>
</dbReference>
<evidence type="ECO:0000256" key="5">
    <source>
        <dbReference type="PIRSR" id="PIRSR637944-1"/>
    </source>
</evidence>
<comment type="similarity">
    <text evidence="6">Belongs to the peroxiredoxin family. Prx5 subfamily.</text>
</comment>
<dbReference type="PANTHER" id="PTHR10430">
    <property type="entry name" value="PEROXIREDOXIN"/>
    <property type="match status" value="1"/>
</dbReference>
<dbReference type="FunFam" id="3.40.30.10:FF:000020">
    <property type="entry name" value="Peroxiredoxin"/>
    <property type="match status" value="1"/>
</dbReference>
<gene>
    <name evidence="8" type="ORF">BKP64_15745</name>
</gene>
<dbReference type="OrthoDB" id="9800621at2"/>
<dbReference type="Proteomes" id="UP000177445">
    <property type="component" value="Chromosome"/>
</dbReference>
<comment type="function">
    <text evidence="6">Thiol-specific peroxidase that catalyzes the reduction of hydrogen peroxide and organic hydroperoxides to water and alcohols, respectively. Plays a role in cell protection against oxidative stress by detoxifying peroxides.</text>
</comment>
<protein>
    <recommendedName>
        <fullName evidence="6">Glutathione-dependent peroxiredoxin</fullName>
        <ecNumber evidence="6">1.11.1.27</ecNumber>
    </recommendedName>
</protein>
<name>A0A1D9GPP0_9GAMM</name>
<dbReference type="CDD" id="cd03013">
    <property type="entry name" value="PRX5_like"/>
    <property type="match status" value="1"/>
</dbReference>
<proteinExistence type="inferred from homology"/>
<dbReference type="PROSITE" id="PS51352">
    <property type="entry name" value="THIOREDOXIN_2"/>
    <property type="match status" value="1"/>
</dbReference>
<dbReference type="GO" id="GO:0034599">
    <property type="term" value="P:cellular response to oxidative stress"/>
    <property type="evidence" value="ECO:0007669"/>
    <property type="project" value="InterPro"/>
</dbReference>
<keyword evidence="9" id="KW-1185">Reference proteome</keyword>